<keyword evidence="3" id="KW-1185">Reference proteome</keyword>
<evidence type="ECO:0000256" key="1">
    <source>
        <dbReference type="SAM" id="SignalP"/>
    </source>
</evidence>
<evidence type="ECO:0000313" key="2">
    <source>
        <dbReference type="EMBL" id="MBB5838279.1"/>
    </source>
</evidence>
<dbReference type="Proteomes" id="UP000549971">
    <property type="component" value="Unassembled WGS sequence"/>
</dbReference>
<organism evidence="2 3">
    <name type="scientific">Kribbella italica</name>
    <dbReference type="NCBI Taxonomy" id="1540520"/>
    <lineage>
        <taxon>Bacteria</taxon>
        <taxon>Bacillati</taxon>
        <taxon>Actinomycetota</taxon>
        <taxon>Actinomycetes</taxon>
        <taxon>Propionibacteriales</taxon>
        <taxon>Kribbellaceae</taxon>
        <taxon>Kribbella</taxon>
    </lineage>
</organism>
<proteinExistence type="predicted"/>
<keyword evidence="1" id="KW-0732">Signal</keyword>
<dbReference type="AlphaFoldDB" id="A0A7W9J9W1"/>
<evidence type="ECO:0000313" key="3">
    <source>
        <dbReference type="Proteomes" id="UP000549971"/>
    </source>
</evidence>
<dbReference type="EMBL" id="JACHMY010000001">
    <property type="protein sequence ID" value="MBB5838279.1"/>
    <property type="molecule type" value="Genomic_DNA"/>
</dbReference>
<sequence length="422" mass="44394">MALGLLMAVGVVSPAQAADPAPTNVKVTWASAAHTHVRVTWSETGSVPNRVFPQYADGLGYLTQVTTAAGNQVDIGVGQFNPGTVVRIAVYAGGNASTSPAGLSVAFDTSLRGSPVIDSLTAAAGNQFTMKWHAGADPADPNPGDPLDLPLGPHRFQVYASLATVTIWDLVADAGAATSATFTPHDAAPIGVSVRDYNEWSAAWSGAGVEVDSERFGSVSVPAATTYGQPTVITGQLQRFTRRCDPGPCWAEQTGEAPRPVVLHARADAASPWYVVGTVQSTAKGAFRFAPVAWGTRQYRVAVPDHFANGSLGLGVISGASTTLTRPGVTGGFTDSTATYGQRVTTRVTLAPPANVRTTLQRWDGQAWRDLKWVSTSNGTGSYTFTATQRGRFAYRYLVPAFTYGGRPLSWQVSPNFVLTTS</sequence>
<protein>
    <submittedName>
        <fullName evidence="2">Uncharacterized protein</fullName>
    </submittedName>
</protein>
<gene>
    <name evidence="2" type="ORF">HDA39_005013</name>
</gene>
<name>A0A7W9J9W1_9ACTN</name>
<comment type="caution">
    <text evidence="2">The sequence shown here is derived from an EMBL/GenBank/DDBJ whole genome shotgun (WGS) entry which is preliminary data.</text>
</comment>
<feature type="chain" id="PRO_5031222006" evidence="1">
    <location>
        <begin position="18"/>
        <end position="422"/>
    </location>
</feature>
<dbReference type="RefSeq" id="WP_184798943.1">
    <property type="nucleotide sequence ID" value="NZ_JACHMY010000001.1"/>
</dbReference>
<accession>A0A7W9J9W1</accession>
<reference evidence="2 3" key="1">
    <citation type="submission" date="2020-08" db="EMBL/GenBank/DDBJ databases">
        <title>Sequencing the genomes of 1000 actinobacteria strains.</title>
        <authorList>
            <person name="Klenk H.-P."/>
        </authorList>
    </citation>
    <scope>NUCLEOTIDE SEQUENCE [LARGE SCALE GENOMIC DNA]</scope>
    <source>
        <strain evidence="2 3">DSM 28967</strain>
    </source>
</reference>
<feature type="signal peptide" evidence="1">
    <location>
        <begin position="1"/>
        <end position="17"/>
    </location>
</feature>